<proteinExistence type="predicted"/>
<sequence>MFTCVSRSDYDLHPDISLDRQVIRSAWCGLEKERCPLVIKMKLVEYELARKRNLRGMSSFIEVVEYKPDTCKITNLKKNLFTEVECEIL</sequence>
<organism evidence="1">
    <name type="scientific">Rhizophora mucronata</name>
    <name type="common">Asiatic mangrove</name>
    <dbReference type="NCBI Taxonomy" id="61149"/>
    <lineage>
        <taxon>Eukaryota</taxon>
        <taxon>Viridiplantae</taxon>
        <taxon>Streptophyta</taxon>
        <taxon>Embryophyta</taxon>
        <taxon>Tracheophyta</taxon>
        <taxon>Spermatophyta</taxon>
        <taxon>Magnoliopsida</taxon>
        <taxon>eudicotyledons</taxon>
        <taxon>Gunneridae</taxon>
        <taxon>Pentapetalae</taxon>
        <taxon>rosids</taxon>
        <taxon>fabids</taxon>
        <taxon>Malpighiales</taxon>
        <taxon>Rhizophoraceae</taxon>
        <taxon>Rhizophora</taxon>
    </lineage>
</organism>
<name>A0A2P2LSU1_RHIMU</name>
<dbReference type="AlphaFoldDB" id="A0A2P2LSU1"/>
<evidence type="ECO:0000313" key="1">
    <source>
        <dbReference type="EMBL" id="MBX21003.1"/>
    </source>
</evidence>
<reference evidence="1" key="1">
    <citation type="submission" date="2018-02" db="EMBL/GenBank/DDBJ databases">
        <title>Rhizophora mucronata_Transcriptome.</title>
        <authorList>
            <person name="Meera S.P."/>
            <person name="Sreeshan A."/>
            <person name="Augustine A."/>
        </authorList>
    </citation>
    <scope>NUCLEOTIDE SEQUENCE</scope>
    <source>
        <tissue evidence="1">Leaf</tissue>
    </source>
</reference>
<accession>A0A2P2LSU1</accession>
<protein>
    <submittedName>
        <fullName evidence="1">Uncharacterized protein</fullName>
    </submittedName>
</protein>
<dbReference type="EMBL" id="GGEC01040519">
    <property type="protein sequence ID" value="MBX21003.1"/>
    <property type="molecule type" value="Transcribed_RNA"/>
</dbReference>